<dbReference type="KEGG" id="bbgw:UT28_C0001G0078"/>
<gene>
    <name evidence="10" type="ORF">UT28_C0001G0078</name>
</gene>
<evidence type="ECO:0000259" key="9">
    <source>
        <dbReference type="Pfam" id="PF00482"/>
    </source>
</evidence>
<dbReference type="EMBL" id="CP011213">
    <property type="protein sequence ID" value="AKM81897.1"/>
    <property type="molecule type" value="Genomic_DNA"/>
</dbReference>
<sequence>MKLNLQALQTDLFSRVGGKDKAVLARQLATMLGAGLAIDQSFRILSSQAQKQTLKKAYLGIVTDLEQGNSLSFSLSKYNKIFDPVFIAIVRSGENSGKLDLVLNQLADRLELTEEFNSKIKAAMYYPAFIVITMVVIIFLMMIFIVPQLKSVFADMNVELPLATRMIIAVSNFTVKFWWLDVIVLIAIVAGFSYFIRTKEGGSTWDKFKIHLPIARELYTMIYMARFCRTMSMLIQAGIPIMETIAISADVIQNHIYTKSLKDVAAQVERGIPMSVPLQKDKNFPPVVSEMIMVGEQTGKIGPVLTKLAEYYERETDTRIKSLSSLVEPVIIVIVGIGVGFLVFSIIWPIYSLAQANLE</sequence>
<keyword evidence="5 8" id="KW-0812">Transmembrane</keyword>
<accession>A0A0G4B4G6</accession>
<dbReference type="Gene3D" id="1.20.81.30">
    <property type="entry name" value="Type II secretion system (T2SS), domain F"/>
    <property type="match status" value="2"/>
</dbReference>
<evidence type="ECO:0000256" key="8">
    <source>
        <dbReference type="SAM" id="Phobius"/>
    </source>
</evidence>
<feature type="transmembrane region" description="Helical" evidence="8">
    <location>
        <begin position="177"/>
        <end position="196"/>
    </location>
</feature>
<dbReference type="Pfam" id="PF00482">
    <property type="entry name" value="T2SSF"/>
    <property type="match status" value="2"/>
</dbReference>
<evidence type="ECO:0000313" key="11">
    <source>
        <dbReference type="Proteomes" id="UP000035648"/>
    </source>
</evidence>
<evidence type="ECO:0000256" key="7">
    <source>
        <dbReference type="ARBA" id="ARBA00023136"/>
    </source>
</evidence>
<feature type="domain" description="Type II secretion system protein GspF" evidence="9">
    <location>
        <begin position="227"/>
        <end position="349"/>
    </location>
</feature>
<organism evidence="10 11">
    <name type="scientific">Berkelbacteria bacterium GW2011_GWE1_39_12</name>
    <dbReference type="NCBI Taxonomy" id="1618337"/>
    <lineage>
        <taxon>Bacteria</taxon>
        <taxon>Candidatus Berkelbacteria</taxon>
    </lineage>
</organism>
<dbReference type="GO" id="GO:0005886">
    <property type="term" value="C:plasma membrane"/>
    <property type="evidence" value="ECO:0007669"/>
    <property type="project" value="UniProtKB-SubCell"/>
</dbReference>
<protein>
    <submittedName>
        <fullName evidence="10">Putative Type IV pilus assembly protein PilC</fullName>
    </submittedName>
</protein>
<dbReference type="PRINTS" id="PR00812">
    <property type="entry name" value="BCTERIALGSPF"/>
</dbReference>
<dbReference type="AlphaFoldDB" id="A0A0G4B4G6"/>
<feature type="transmembrane region" description="Helical" evidence="8">
    <location>
        <begin position="125"/>
        <end position="146"/>
    </location>
</feature>
<reference evidence="10 11" key="1">
    <citation type="journal article" date="2015" name="Nature">
        <title>rRNA introns, odd ribosomes, and small enigmatic genomes across a large radiation of phyla.</title>
        <authorList>
            <person name="Brown C.T."/>
            <person name="Hug L.A."/>
            <person name="Thomas B.C."/>
            <person name="Sharon I."/>
            <person name="Castelle C.J."/>
            <person name="Singh A."/>
            <person name="Wilkins M.J."/>
            <person name="Williams K.H."/>
            <person name="Banfield J.F."/>
        </authorList>
    </citation>
    <scope>NUCLEOTIDE SEQUENCE [LARGE SCALE GENOMIC DNA]</scope>
</reference>
<comment type="similarity">
    <text evidence="2">Belongs to the GSP F family.</text>
</comment>
<dbReference type="InterPro" id="IPR018076">
    <property type="entry name" value="T2SS_GspF_dom"/>
</dbReference>
<proteinExistence type="inferred from homology"/>
<evidence type="ECO:0000256" key="2">
    <source>
        <dbReference type="ARBA" id="ARBA00005745"/>
    </source>
</evidence>
<dbReference type="FunFam" id="1.20.81.30:FF:000001">
    <property type="entry name" value="Type II secretion system protein F"/>
    <property type="match status" value="2"/>
</dbReference>
<evidence type="ECO:0000256" key="4">
    <source>
        <dbReference type="ARBA" id="ARBA00022519"/>
    </source>
</evidence>
<keyword evidence="4" id="KW-0997">Cell inner membrane</keyword>
<dbReference type="PANTHER" id="PTHR30012:SF0">
    <property type="entry name" value="TYPE II SECRETION SYSTEM PROTEIN F-RELATED"/>
    <property type="match status" value="1"/>
</dbReference>
<keyword evidence="6 8" id="KW-1133">Transmembrane helix</keyword>
<dbReference type="Proteomes" id="UP000035648">
    <property type="component" value="Chromosome"/>
</dbReference>
<evidence type="ECO:0000256" key="5">
    <source>
        <dbReference type="ARBA" id="ARBA00022692"/>
    </source>
</evidence>
<evidence type="ECO:0000256" key="6">
    <source>
        <dbReference type="ARBA" id="ARBA00022989"/>
    </source>
</evidence>
<keyword evidence="3" id="KW-1003">Cell membrane</keyword>
<evidence type="ECO:0000256" key="3">
    <source>
        <dbReference type="ARBA" id="ARBA00022475"/>
    </source>
</evidence>
<dbReference type="InterPro" id="IPR003004">
    <property type="entry name" value="GspF/PilC"/>
</dbReference>
<feature type="transmembrane region" description="Helical" evidence="8">
    <location>
        <begin position="329"/>
        <end position="351"/>
    </location>
</feature>
<keyword evidence="7 8" id="KW-0472">Membrane</keyword>
<evidence type="ECO:0000313" key="10">
    <source>
        <dbReference type="EMBL" id="AKM81897.1"/>
    </source>
</evidence>
<comment type="subcellular location">
    <subcellularLocation>
        <location evidence="1">Cell inner membrane</location>
        <topology evidence="1">Multi-pass membrane protein</topology>
    </subcellularLocation>
</comment>
<name>A0A0G4B4G6_9BACT</name>
<dbReference type="InterPro" id="IPR042094">
    <property type="entry name" value="T2SS_GspF_sf"/>
</dbReference>
<feature type="domain" description="Type II secretion system protein GspF" evidence="9">
    <location>
        <begin position="25"/>
        <end position="147"/>
    </location>
</feature>
<dbReference type="PANTHER" id="PTHR30012">
    <property type="entry name" value="GENERAL SECRETION PATHWAY PROTEIN"/>
    <property type="match status" value="1"/>
</dbReference>
<dbReference type="GO" id="GO:0015628">
    <property type="term" value="P:protein secretion by the type II secretion system"/>
    <property type="evidence" value="ECO:0007669"/>
    <property type="project" value="TreeGrafter"/>
</dbReference>
<evidence type="ECO:0000256" key="1">
    <source>
        <dbReference type="ARBA" id="ARBA00004429"/>
    </source>
</evidence>
<dbReference type="STRING" id="1618337.UT28_C0001G0078"/>